<gene>
    <name evidence="8" type="ORF">HZS55_01065</name>
</gene>
<evidence type="ECO:0000256" key="5">
    <source>
        <dbReference type="ARBA" id="ARBA00022989"/>
    </source>
</evidence>
<dbReference type="OrthoDB" id="15513at2157"/>
<accession>A0A7D5P7X3</accession>
<sequence length="342" mass="36308">MADTGRDLFDFVDRRTAVKIVGGFAIAFVALGLIAYGIGIEKIRAELARADPAWLALGCLSTAVGLVAWAKAWQIVLRVVGYRIPFRKLVVTYYAATFANYVTPLGQAGGEPFIAYVLSRDTEASYEDSLASVVTADLLNLLPFFTFAAIGTVVLVVRTTLSEQVRGVAGILVVFAVGVPVAAVVGWRSRRRVGSFALRVAAPVVRRTRFLSVEGLRERLRELNTAFERIAADRTALAHALVYSFVGWLFFALPLYAAVEAIGESISIFLVFFIVPASTLAGLTPSPGGLAGVEAALAGLLGTLGGFSFATGLSIAIVYRLASYVFAVLAGGVAALYVVSRS</sequence>
<protein>
    <submittedName>
        <fullName evidence="8">Flippase-like domain-containing protein</fullName>
    </submittedName>
</protein>
<feature type="transmembrane region" description="Helical" evidence="7">
    <location>
        <begin position="265"/>
        <end position="283"/>
    </location>
</feature>
<dbReference type="RefSeq" id="WP_179909924.1">
    <property type="nucleotide sequence ID" value="NZ_CP058910.1"/>
</dbReference>
<evidence type="ECO:0000313" key="9">
    <source>
        <dbReference type="Proteomes" id="UP000509667"/>
    </source>
</evidence>
<feature type="transmembrane region" description="Helical" evidence="7">
    <location>
        <begin position="130"/>
        <end position="156"/>
    </location>
</feature>
<comment type="similarity">
    <text evidence="2">Belongs to the UPF0104 family.</text>
</comment>
<dbReference type="Proteomes" id="UP000509667">
    <property type="component" value="Chromosome"/>
</dbReference>
<evidence type="ECO:0000256" key="1">
    <source>
        <dbReference type="ARBA" id="ARBA00004651"/>
    </source>
</evidence>
<organism evidence="8 9">
    <name type="scientific">Halosimplex rubrum</name>
    <dbReference type="NCBI Taxonomy" id="869889"/>
    <lineage>
        <taxon>Archaea</taxon>
        <taxon>Methanobacteriati</taxon>
        <taxon>Methanobacteriota</taxon>
        <taxon>Stenosarchaea group</taxon>
        <taxon>Halobacteria</taxon>
        <taxon>Halobacteriales</taxon>
        <taxon>Haloarculaceae</taxon>
        <taxon>Halosimplex</taxon>
    </lineage>
</organism>
<dbReference type="PANTHER" id="PTHR39087:SF2">
    <property type="entry name" value="UPF0104 MEMBRANE PROTEIN MJ1595"/>
    <property type="match status" value="1"/>
</dbReference>
<keyword evidence="6 7" id="KW-0472">Membrane</keyword>
<dbReference type="GeneID" id="56076410"/>
<feature type="transmembrane region" description="Helical" evidence="7">
    <location>
        <begin position="168"/>
        <end position="187"/>
    </location>
</feature>
<evidence type="ECO:0000256" key="7">
    <source>
        <dbReference type="SAM" id="Phobius"/>
    </source>
</evidence>
<dbReference type="AlphaFoldDB" id="A0A7D5P7X3"/>
<evidence type="ECO:0000256" key="2">
    <source>
        <dbReference type="ARBA" id="ARBA00011061"/>
    </source>
</evidence>
<feature type="transmembrane region" description="Helical" evidence="7">
    <location>
        <begin position="20"/>
        <end position="40"/>
    </location>
</feature>
<dbReference type="KEGG" id="hrr:HZS55_01065"/>
<dbReference type="InterPro" id="IPR022791">
    <property type="entry name" value="L-PG_synthase/AglD"/>
</dbReference>
<feature type="transmembrane region" description="Helical" evidence="7">
    <location>
        <begin position="52"/>
        <end position="73"/>
    </location>
</feature>
<proteinExistence type="inferred from homology"/>
<evidence type="ECO:0000256" key="3">
    <source>
        <dbReference type="ARBA" id="ARBA00022475"/>
    </source>
</evidence>
<keyword evidence="3" id="KW-1003">Cell membrane</keyword>
<evidence type="ECO:0000256" key="6">
    <source>
        <dbReference type="ARBA" id="ARBA00023136"/>
    </source>
</evidence>
<keyword evidence="4 7" id="KW-0812">Transmembrane</keyword>
<dbReference type="EMBL" id="CP058910">
    <property type="protein sequence ID" value="QLH75979.1"/>
    <property type="molecule type" value="Genomic_DNA"/>
</dbReference>
<reference evidence="8 9" key="1">
    <citation type="submission" date="2020-07" db="EMBL/GenBank/DDBJ databases">
        <title>Halosimplex pelagicum sp. nov. and Halosimplex rubrum sp. nov., isolated from salted brown alga Laminaria, and emended description of the genus Halosimplex.</title>
        <authorList>
            <person name="Cui H."/>
        </authorList>
    </citation>
    <scope>NUCLEOTIDE SEQUENCE [LARGE SCALE GENOMIC DNA]</scope>
    <source>
        <strain evidence="8 9">R27</strain>
    </source>
</reference>
<feature type="transmembrane region" description="Helical" evidence="7">
    <location>
        <begin position="321"/>
        <end position="339"/>
    </location>
</feature>
<evidence type="ECO:0000313" key="8">
    <source>
        <dbReference type="EMBL" id="QLH75979.1"/>
    </source>
</evidence>
<dbReference type="PANTHER" id="PTHR39087">
    <property type="entry name" value="UPF0104 MEMBRANE PROTEIN MJ1595"/>
    <property type="match status" value="1"/>
</dbReference>
<comment type="subcellular location">
    <subcellularLocation>
        <location evidence="1">Cell membrane</location>
        <topology evidence="1">Multi-pass membrane protein</topology>
    </subcellularLocation>
</comment>
<dbReference type="NCBIfam" id="TIGR00374">
    <property type="entry name" value="flippase-like domain"/>
    <property type="match status" value="1"/>
</dbReference>
<name>A0A7D5P7X3_9EURY</name>
<evidence type="ECO:0000256" key="4">
    <source>
        <dbReference type="ARBA" id="ARBA00022692"/>
    </source>
</evidence>
<dbReference type="Pfam" id="PF03706">
    <property type="entry name" value="LPG_synthase_TM"/>
    <property type="match status" value="1"/>
</dbReference>
<feature type="transmembrane region" description="Helical" evidence="7">
    <location>
        <begin position="295"/>
        <end position="315"/>
    </location>
</feature>
<keyword evidence="9" id="KW-1185">Reference proteome</keyword>
<keyword evidence="5 7" id="KW-1133">Transmembrane helix</keyword>
<dbReference type="GO" id="GO:0005886">
    <property type="term" value="C:plasma membrane"/>
    <property type="evidence" value="ECO:0007669"/>
    <property type="project" value="UniProtKB-SubCell"/>
</dbReference>
<feature type="transmembrane region" description="Helical" evidence="7">
    <location>
        <begin position="236"/>
        <end position="259"/>
    </location>
</feature>